<dbReference type="GO" id="GO:0005484">
    <property type="term" value="F:SNAP receptor activity"/>
    <property type="evidence" value="ECO:0007669"/>
    <property type="project" value="TreeGrafter"/>
</dbReference>
<dbReference type="GO" id="GO:0005797">
    <property type="term" value="C:Golgi medial cisterna"/>
    <property type="evidence" value="ECO:0007669"/>
    <property type="project" value="TreeGrafter"/>
</dbReference>
<keyword evidence="11" id="KW-0675">Receptor</keyword>
<dbReference type="EMBL" id="JAPDFW010000119">
    <property type="protein sequence ID" value="KAJ5068203.1"/>
    <property type="molecule type" value="Genomic_DNA"/>
</dbReference>
<comment type="caution">
    <text evidence="11">The sequence shown here is derived from an EMBL/GenBank/DDBJ whole genome shotgun (WGS) entry which is preliminary data.</text>
</comment>
<evidence type="ECO:0000256" key="2">
    <source>
        <dbReference type="ARBA" id="ARBA00008473"/>
    </source>
</evidence>
<dbReference type="OrthoDB" id="422156at2759"/>
<feature type="transmembrane region" description="Helical" evidence="10">
    <location>
        <begin position="229"/>
        <end position="250"/>
    </location>
</feature>
<dbReference type="InterPro" id="IPR023601">
    <property type="entry name" value="Golgi_SNAP_su1"/>
</dbReference>
<keyword evidence="9" id="KW-0175">Coiled coil</keyword>
<evidence type="ECO:0000313" key="11">
    <source>
        <dbReference type="EMBL" id="KAJ5068203.1"/>
    </source>
</evidence>
<dbReference type="GO" id="GO:0006888">
    <property type="term" value="P:endoplasmic reticulum to Golgi vesicle-mediated transport"/>
    <property type="evidence" value="ECO:0007669"/>
    <property type="project" value="InterPro"/>
</dbReference>
<keyword evidence="3" id="KW-0813">Transport</keyword>
<evidence type="ECO:0000256" key="7">
    <source>
        <dbReference type="ARBA" id="ARBA00023034"/>
    </source>
</evidence>
<dbReference type="GO" id="GO:0031201">
    <property type="term" value="C:SNARE complex"/>
    <property type="evidence" value="ECO:0007669"/>
    <property type="project" value="TreeGrafter"/>
</dbReference>
<dbReference type="Pfam" id="PF12352">
    <property type="entry name" value="V-SNARE_C"/>
    <property type="match status" value="1"/>
</dbReference>
<keyword evidence="12" id="KW-1185">Reference proteome</keyword>
<dbReference type="AlphaFoldDB" id="A0A9Q0R6F6"/>
<dbReference type="PANTHER" id="PTHR21094:SF2">
    <property type="entry name" value="GOLGI SNAP RECEPTOR COMPLEX MEMBER 1"/>
    <property type="match status" value="1"/>
</dbReference>
<dbReference type="GO" id="GO:0048219">
    <property type="term" value="P:inter-Golgi cisterna vesicle-mediated transport"/>
    <property type="evidence" value="ECO:0007669"/>
    <property type="project" value="TreeGrafter"/>
</dbReference>
<protein>
    <submittedName>
        <fullName evidence="11">Golgi snap receptor complex member 1</fullName>
    </submittedName>
</protein>
<sequence>MNLNNWTILKTNNEKIANKIENKLSAFEKIGKGNQLSEENDNFENSFIDDSFDNLSILESGEKPLLNNNERAKNLLTQQIEDLFNQFNQNLQNMKKIQKRDSSLVLKGIIERNETRLHDLMLEFRKLKQRISEFQERSDLLDSVRNDIKQYKKSNKNLTTTDLLLRERNSLDQTDQTLSNVLNLANSTDQKVNEQGNRFQGIGGKVQNVSGLMPGISNLLTAIKTRKNLNAVILGVIIGICLCILFWFWWRK</sequence>
<proteinExistence type="inferred from homology"/>
<comment type="subcellular location">
    <subcellularLocation>
        <location evidence="1">Golgi apparatus membrane</location>
        <topology evidence="1">Single-pass type IV membrane protein</topology>
    </subcellularLocation>
</comment>
<keyword evidence="4 10" id="KW-0812">Transmembrane</keyword>
<dbReference type="Proteomes" id="UP001149090">
    <property type="component" value="Unassembled WGS sequence"/>
</dbReference>
<accession>A0A9Q0R6F6</accession>
<dbReference type="GO" id="GO:0000139">
    <property type="term" value="C:Golgi membrane"/>
    <property type="evidence" value="ECO:0007669"/>
    <property type="project" value="UniProtKB-SubCell"/>
</dbReference>
<keyword evidence="8 10" id="KW-0472">Membrane</keyword>
<evidence type="ECO:0000313" key="12">
    <source>
        <dbReference type="Proteomes" id="UP001149090"/>
    </source>
</evidence>
<evidence type="ECO:0000256" key="8">
    <source>
        <dbReference type="ARBA" id="ARBA00023136"/>
    </source>
</evidence>
<dbReference type="GO" id="GO:0015031">
    <property type="term" value="P:protein transport"/>
    <property type="evidence" value="ECO:0007669"/>
    <property type="project" value="UniProtKB-KW"/>
</dbReference>
<keyword evidence="5" id="KW-0653">Protein transport</keyword>
<feature type="coiled-coil region" evidence="9">
    <location>
        <begin position="110"/>
        <end position="161"/>
    </location>
</feature>
<dbReference type="GO" id="GO:0005801">
    <property type="term" value="C:cis-Golgi network"/>
    <property type="evidence" value="ECO:0007669"/>
    <property type="project" value="InterPro"/>
</dbReference>
<reference evidence="11" key="1">
    <citation type="submission" date="2022-10" db="EMBL/GenBank/DDBJ databases">
        <title>Novel sulphate-reducing endosymbionts in the free-living metamonad Anaeramoeba.</title>
        <authorList>
            <person name="Jerlstrom-Hultqvist J."/>
            <person name="Cepicka I."/>
            <person name="Gallot-Lavallee L."/>
            <person name="Salas-Leiva D."/>
            <person name="Curtis B.A."/>
            <person name="Zahonova K."/>
            <person name="Pipaliya S."/>
            <person name="Dacks J."/>
            <person name="Roger A.J."/>
        </authorList>
    </citation>
    <scope>NUCLEOTIDE SEQUENCE</scope>
    <source>
        <strain evidence="11">BMAN</strain>
    </source>
</reference>
<comment type="similarity">
    <text evidence="2">Belongs to the GOSR1 family.</text>
</comment>
<dbReference type="OMA" id="EILRDYC"/>
<evidence type="ECO:0000256" key="1">
    <source>
        <dbReference type="ARBA" id="ARBA00004409"/>
    </source>
</evidence>
<evidence type="ECO:0000256" key="9">
    <source>
        <dbReference type="SAM" id="Coils"/>
    </source>
</evidence>
<keyword evidence="6 10" id="KW-1133">Transmembrane helix</keyword>
<evidence type="ECO:0000256" key="4">
    <source>
        <dbReference type="ARBA" id="ARBA00022692"/>
    </source>
</evidence>
<gene>
    <name evidence="11" type="ORF">M0811_12539</name>
</gene>
<evidence type="ECO:0000256" key="3">
    <source>
        <dbReference type="ARBA" id="ARBA00022448"/>
    </source>
</evidence>
<name>A0A9Q0R6F6_ANAIG</name>
<evidence type="ECO:0000256" key="6">
    <source>
        <dbReference type="ARBA" id="ARBA00022989"/>
    </source>
</evidence>
<evidence type="ECO:0000256" key="10">
    <source>
        <dbReference type="SAM" id="Phobius"/>
    </source>
</evidence>
<organism evidence="11 12">
    <name type="scientific">Anaeramoeba ignava</name>
    <name type="common">Anaerobic marine amoeba</name>
    <dbReference type="NCBI Taxonomy" id="1746090"/>
    <lineage>
        <taxon>Eukaryota</taxon>
        <taxon>Metamonada</taxon>
        <taxon>Anaeramoebidae</taxon>
        <taxon>Anaeramoeba</taxon>
    </lineage>
</organism>
<dbReference type="GO" id="GO:0006906">
    <property type="term" value="P:vesicle fusion"/>
    <property type="evidence" value="ECO:0007669"/>
    <property type="project" value="TreeGrafter"/>
</dbReference>
<keyword evidence="7" id="KW-0333">Golgi apparatus</keyword>
<evidence type="ECO:0000256" key="5">
    <source>
        <dbReference type="ARBA" id="ARBA00022927"/>
    </source>
</evidence>
<dbReference type="PANTHER" id="PTHR21094">
    <property type="entry name" value="GOS-28 SNARE- RELATED"/>
    <property type="match status" value="1"/>
</dbReference>